<proteinExistence type="predicted"/>
<evidence type="ECO:0000313" key="2">
    <source>
        <dbReference type="EMBL" id="VEA09339.1"/>
    </source>
</evidence>
<name>A0A447P169_SALET</name>
<dbReference type="InterPro" id="IPR001279">
    <property type="entry name" value="Metallo-B-lactamas"/>
</dbReference>
<sequence length="365" mass="41871">MISRIFYPIGQGAFYAERHDTFNVVYDCGNWKQTNLSKKVVSQSFAANESVKMLFISHLDWDHISLLETLKNTVSSIDYVVLPLLYKNQKIFLGNIHRILGHSSLTIIRNPERFFGETAKIIYIAPSENNEINDNSINIDDNSENKNIQEIASGTTIKISGDDYNWCFIPFNIKNTQRSKILEEELEKAGFDVEKLKTDPSYTITKLTTKKDKNIIKNIYNSLHGKINENSLVIYSGPRNKRSDSIWHSYFSDNIYFSHSVISGKIGCIYTGDVNLNKLNITKIYGKQWNMVGTIQIPHHGAEKNFNPNFLNSRELFCPISFGVDNTYGHPSYKVINDILIKYSYPIKVTEKMDSGYIQLLQNEC</sequence>
<dbReference type="EMBL" id="LR134142">
    <property type="protein sequence ID" value="VEA09339.1"/>
    <property type="molecule type" value="Genomic_DNA"/>
</dbReference>
<dbReference type="InterPro" id="IPR036866">
    <property type="entry name" value="RibonucZ/Hydroxyglut_hydro"/>
</dbReference>
<accession>A0A447P169</accession>
<dbReference type="SUPFAM" id="SSF56281">
    <property type="entry name" value="Metallo-hydrolase/oxidoreductase"/>
    <property type="match status" value="1"/>
</dbReference>
<gene>
    <name evidence="2" type="ORF">NCTC7406_04577</name>
</gene>
<protein>
    <recommendedName>
        <fullName evidence="1">Metallo-beta-lactamase domain-containing protein</fullName>
    </recommendedName>
</protein>
<reference evidence="2 3" key="1">
    <citation type="submission" date="2018-12" db="EMBL/GenBank/DDBJ databases">
        <authorList>
            <consortium name="Pathogen Informatics"/>
        </authorList>
    </citation>
    <scope>NUCLEOTIDE SEQUENCE [LARGE SCALE GENOMIC DNA]</scope>
    <source>
        <strain evidence="2 3">NCTC7406</strain>
    </source>
</reference>
<dbReference type="Proteomes" id="UP000276345">
    <property type="component" value="Chromosome"/>
</dbReference>
<dbReference type="AlphaFoldDB" id="A0A447P169"/>
<dbReference type="Gene3D" id="3.60.15.10">
    <property type="entry name" value="Ribonuclease Z/Hydroxyacylglutathione hydrolase-like"/>
    <property type="match status" value="1"/>
</dbReference>
<evidence type="ECO:0000313" key="3">
    <source>
        <dbReference type="Proteomes" id="UP000276345"/>
    </source>
</evidence>
<organism evidence="2 3">
    <name type="scientific">Salmonella enterica subsp. enterica serovar Sanjuan</name>
    <dbReference type="NCBI Taxonomy" id="1160765"/>
    <lineage>
        <taxon>Bacteria</taxon>
        <taxon>Pseudomonadati</taxon>
        <taxon>Pseudomonadota</taxon>
        <taxon>Gammaproteobacteria</taxon>
        <taxon>Enterobacterales</taxon>
        <taxon>Enterobacteriaceae</taxon>
        <taxon>Salmonella</taxon>
    </lineage>
</organism>
<dbReference type="Pfam" id="PF00753">
    <property type="entry name" value="Lactamase_B"/>
    <property type="match status" value="1"/>
</dbReference>
<feature type="domain" description="Metallo-beta-lactamase" evidence="1">
    <location>
        <begin position="18"/>
        <end position="73"/>
    </location>
</feature>
<evidence type="ECO:0000259" key="1">
    <source>
        <dbReference type="Pfam" id="PF00753"/>
    </source>
</evidence>